<dbReference type="Pfam" id="PF21601">
    <property type="entry name" value="GldM_2nd"/>
    <property type="match status" value="1"/>
</dbReference>
<keyword evidence="7" id="KW-1185">Reference proteome</keyword>
<evidence type="ECO:0000259" key="2">
    <source>
        <dbReference type="Pfam" id="PF12080"/>
    </source>
</evidence>
<dbReference type="EMBL" id="FOMH01000004">
    <property type="protein sequence ID" value="SFD10329.1"/>
    <property type="molecule type" value="Genomic_DNA"/>
</dbReference>
<dbReference type="InterPro" id="IPR022720">
    <property type="entry name" value="Motility-assoc_prot_GldM_N"/>
</dbReference>
<evidence type="ECO:0000259" key="4">
    <source>
        <dbReference type="Pfam" id="PF21601"/>
    </source>
</evidence>
<gene>
    <name evidence="6" type="ORF">SAMN05216297_104221</name>
</gene>
<dbReference type="InterPro" id="IPR048406">
    <property type="entry name" value="GldM_Ig-like-2"/>
</dbReference>
<dbReference type="Pfam" id="PF21602">
    <property type="entry name" value="GldM_3rd"/>
    <property type="match status" value="1"/>
</dbReference>
<feature type="domain" description="Gliding motility-associated protein GldM N-terminal" evidence="3">
    <location>
        <begin position="31"/>
        <end position="224"/>
    </location>
</feature>
<dbReference type="STRING" id="739143.SAMN05216297_104221"/>
<dbReference type="Proteomes" id="UP000199672">
    <property type="component" value="Unassembled WGS sequence"/>
</dbReference>
<organism evidence="6 7">
    <name type="scientific">Flavobacterium phragmitis</name>
    <dbReference type="NCBI Taxonomy" id="739143"/>
    <lineage>
        <taxon>Bacteria</taxon>
        <taxon>Pseudomonadati</taxon>
        <taxon>Bacteroidota</taxon>
        <taxon>Flavobacteriia</taxon>
        <taxon>Flavobacteriales</taxon>
        <taxon>Flavobacteriaceae</taxon>
        <taxon>Flavobacterium</taxon>
    </lineage>
</organism>
<dbReference type="InterPro" id="IPR022719">
    <property type="entry name" value="Motility-assoc_prot_GldM_C"/>
</dbReference>
<keyword evidence="1" id="KW-1133">Transmembrane helix</keyword>
<protein>
    <submittedName>
        <fullName evidence="6">Protein involved in gliding motility GldM</fullName>
    </submittedName>
</protein>
<accession>A0A1I1PKC9</accession>
<feature type="domain" description="Gliding motility-associated protein GldM C-terminal" evidence="2">
    <location>
        <begin position="409"/>
        <end position="497"/>
    </location>
</feature>
<sequence length="514" mass="54797">MAGGKLTPRQKMINLMYLVFIAMLAMNVSKEVISGFGLFNEKFEASNTTSITNNASLLTALDQKAAEAKGEFAIAAQTAHKVEAISKDFYAYIGTLKTQAVQGFEVDKATGKMPYESMDKGDNIDDWFTGDGYTKKGNEIIAKIEKYKADIKAALGTDKKYAAIISEVEKKFDLSDVKNKDGIKEKYLAYHFKGFPAIASAAKLSAWQNDVQKTEADVYNSALGKAAVAAASYSNYQAIVVLDKNAYFQGEKVTGKVVLGRYDENTKPESVTGAVLDAATGQARINLTAGNVGEQNIGGQFNFVEDGKKINLPFKGTYVVVPRPNSATISADKMNVVYRGVVNPISVSFAGVADNKVVASAPGLSSAGKPGKYNMSPGQGTEATISVTGTLPNGDKVTDKKTFRIKGIPGPTGTIRGEMGVVKGPKSNLEIATIGAKLLDFDFEVGLDVVGFNMKIAGQPTVVVTGNKMNAQCKQVLSRAGKGDQVTISEIKTKLVGAGSYLLPRTAPVIYEIQ</sequence>
<dbReference type="InterPro" id="IPR048405">
    <property type="entry name" value="GldM_Ig-like-1"/>
</dbReference>
<dbReference type="NCBIfam" id="TIGR03517">
    <property type="entry name" value="GldM_gliding"/>
    <property type="match status" value="1"/>
</dbReference>
<evidence type="ECO:0000256" key="1">
    <source>
        <dbReference type="SAM" id="Phobius"/>
    </source>
</evidence>
<dbReference type="RefSeq" id="WP_091492647.1">
    <property type="nucleotide sequence ID" value="NZ_FOMH01000004.1"/>
</dbReference>
<proteinExistence type="predicted"/>
<evidence type="ECO:0000313" key="7">
    <source>
        <dbReference type="Proteomes" id="UP000199672"/>
    </source>
</evidence>
<dbReference type="InterPro" id="IPR019859">
    <property type="entry name" value="Motility-assoc_prot_GldM"/>
</dbReference>
<feature type="domain" description="Gliding motility-associated protein GldM second immunoglobulin-like" evidence="5">
    <location>
        <begin position="326"/>
        <end position="406"/>
    </location>
</feature>
<dbReference type="OrthoDB" id="1490890at2"/>
<keyword evidence="1" id="KW-0472">Membrane</keyword>
<dbReference type="Pfam" id="PF12080">
    <property type="entry name" value="GldM_4th"/>
    <property type="match status" value="1"/>
</dbReference>
<dbReference type="Pfam" id="PF12081">
    <property type="entry name" value="GldM_1st"/>
    <property type="match status" value="1"/>
</dbReference>
<keyword evidence="1" id="KW-0812">Transmembrane</keyword>
<evidence type="ECO:0000313" key="6">
    <source>
        <dbReference type="EMBL" id="SFD10329.1"/>
    </source>
</evidence>
<reference evidence="7" key="1">
    <citation type="submission" date="2016-10" db="EMBL/GenBank/DDBJ databases">
        <authorList>
            <person name="Varghese N."/>
            <person name="Submissions S."/>
        </authorList>
    </citation>
    <scope>NUCLEOTIDE SEQUENCE [LARGE SCALE GENOMIC DNA]</scope>
    <source>
        <strain evidence="7">CGMCC 1.10370</strain>
    </source>
</reference>
<evidence type="ECO:0000259" key="3">
    <source>
        <dbReference type="Pfam" id="PF12081"/>
    </source>
</evidence>
<name>A0A1I1PKC9_9FLAO</name>
<feature type="transmembrane region" description="Helical" evidence="1">
    <location>
        <begin position="12"/>
        <end position="29"/>
    </location>
</feature>
<dbReference type="AlphaFoldDB" id="A0A1I1PKC9"/>
<feature type="domain" description="Gliding motility-associated protein GldM first immunoglobulin-like" evidence="4">
    <location>
        <begin position="229"/>
        <end position="322"/>
    </location>
</feature>
<evidence type="ECO:0000259" key="5">
    <source>
        <dbReference type="Pfam" id="PF21602"/>
    </source>
</evidence>